<dbReference type="InterPro" id="IPR036259">
    <property type="entry name" value="MFS_trans_sf"/>
</dbReference>
<sequence>MQSPSTKANIALTLATLAFAANFSVWVLYAVIGIHLKSQLGLSATEFGLLLSTPIFSGAVLRLPIGFLSERYAPKKLLLWQMAFLIIPLIMLKDATTLVDYLWLGLLIGVSGVSFTIGIRYVVDWFSSQKQGTAMGIFGAGNAGAAITLALAPWIIDHAGLDLLGPIYAAGMILVILLFGFVAPQTPAYILQKNKQGWQHHFEPLRHLAVWRFGLYYYFVFGGYLALTLWLPQYYVSAYDLNINQAMALTLLYVTSSSLVRAAGGWFADKYGARTVNWSVFWTCLVCLFFLSYPPTTMVIQGVDKQVNLHIEINVWVFTGLIFVIGIAQGFGRASVYKIIYDYYPKQMGSVGGVVAMVGALGGCTLPLIFGIAVDFIGVYSACFMLLYAVLAACMLLMFVANKKEKHQERVRHAIETNFLERD</sequence>
<accession>A0A5R9IL52</accession>
<dbReference type="OrthoDB" id="9773404at2"/>
<feature type="transmembrane region" description="Helical" evidence="7">
    <location>
        <begin position="101"/>
        <end position="123"/>
    </location>
</feature>
<evidence type="ECO:0000256" key="5">
    <source>
        <dbReference type="ARBA" id="ARBA00023063"/>
    </source>
</evidence>
<name>A0A5R9IL52_9GAMM</name>
<reference evidence="9 10" key="1">
    <citation type="submission" date="2019-05" db="EMBL/GenBank/DDBJ databases">
        <title>Genome sequences of Thalassotalea litorea 1K03283.</title>
        <authorList>
            <person name="Zhang D."/>
        </authorList>
    </citation>
    <scope>NUCLEOTIDE SEQUENCE [LARGE SCALE GENOMIC DNA]</scope>
    <source>
        <strain evidence="9 10">MCCC 1K03283</strain>
    </source>
</reference>
<dbReference type="GO" id="GO:0042128">
    <property type="term" value="P:nitrate assimilation"/>
    <property type="evidence" value="ECO:0007669"/>
    <property type="project" value="UniProtKB-KW"/>
</dbReference>
<evidence type="ECO:0000256" key="1">
    <source>
        <dbReference type="ARBA" id="ARBA00004141"/>
    </source>
</evidence>
<evidence type="ECO:0000256" key="4">
    <source>
        <dbReference type="ARBA" id="ARBA00022989"/>
    </source>
</evidence>
<dbReference type="PANTHER" id="PTHR23515">
    <property type="entry name" value="HIGH-AFFINITY NITRATE TRANSPORTER 2.3"/>
    <property type="match status" value="1"/>
</dbReference>
<feature type="domain" description="Major facilitator superfamily (MFS) profile" evidence="8">
    <location>
        <begin position="10"/>
        <end position="406"/>
    </location>
</feature>
<dbReference type="Pfam" id="PF07690">
    <property type="entry name" value="MFS_1"/>
    <property type="match status" value="2"/>
</dbReference>
<feature type="transmembrane region" description="Helical" evidence="7">
    <location>
        <begin position="135"/>
        <end position="156"/>
    </location>
</feature>
<comment type="caution">
    <text evidence="9">The sequence shown here is derived from an EMBL/GenBank/DDBJ whole genome shotgun (WGS) entry which is preliminary data.</text>
</comment>
<dbReference type="GO" id="GO:0015112">
    <property type="term" value="F:nitrate transmembrane transporter activity"/>
    <property type="evidence" value="ECO:0007669"/>
    <property type="project" value="InterPro"/>
</dbReference>
<dbReference type="SUPFAM" id="SSF103473">
    <property type="entry name" value="MFS general substrate transporter"/>
    <property type="match status" value="1"/>
</dbReference>
<dbReference type="InterPro" id="IPR020846">
    <property type="entry name" value="MFS_dom"/>
</dbReference>
<evidence type="ECO:0000256" key="3">
    <source>
        <dbReference type="ARBA" id="ARBA00022692"/>
    </source>
</evidence>
<gene>
    <name evidence="9" type="ORF">FE810_13160</name>
</gene>
<comment type="subcellular location">
    <subcellularLocation>
        <location evidence="1">Membrane</location>
        <topology evidence="1">Multi-pass membrane protein</topology>
    </subcellularLocation>
</comment>
<feature type="transmembrane region" description="Helical" evidence="7">
    <location>
        <begin position="77"/>
        <end position="95"/>
    </location>
</feature>
<dbReference type="Gene3D" id="1.20.1250.20">
    <property type="entry name" value="MFS general substrate transporter like domains"/>
    <property type="match status" value="2"/>
</dbReference>
<feature type="transmembrane region" description="Helical" evidence="7">
    <location>
        <begin position="379"/>
        <end position="400"/>
    </location>
</feature>
<dbReference type="GO" id="GO:0016020">
    <property type="term" value="C:membrane"/>
    <property type="evidence" value="ECO:0007669"/>
    <property type="project" value="UniProtKB-SubCell"/>
</dbReference>
<evidence type="ECO:0000259" key="8">
    <source>
        <dbReference type="PROSITE" id="PS50850"/>
    </source>
</evidence>
<dbReference type="EMBL" id="VCBC01000013">
    <property type="protein sequence ID" value="TLU62027.1"/>
    <property type="molecule type" value="Genomic_DNA"/>
</dbReference>
<dbReference type="AlphaFoldDB" id="A0A5R9IL52"/>
<feature type="transmembrane region" description="Helical" evidence="7">
    <location>
        <begin position="47"/>
        <end position="65"/>
    </location>
</feature>
<keyword evidence="6 7" id="KW-0472">Membrane</keyword>
<feature type="transmembrane region" description="Helical" evidence="7">
    <location>
        <begin position="275"/>
        <end position="293"/>
    </location>
</feature>
<keyword evidence="10" id="KW-1185">Reference proteome</keyword>
<dbReference type="Proteomes" id="UP000307790">
    <property type="component" value="Unassembled WGS sequence"/>
</dbReference>
<keyword evidence="5" id="KW-0534">Nitrate assimilation</keyword>
<evidence type="ECO:0000256" key="7">
    <source>
        <dbReference type="SAM" id="Phobius"/>
    </source>
</evidence>
<proteinExistence type="inferred from homology"/>
<evidence type="ECO:0000256" key="2">
    <source>
        <dbReference type="ARBA" id="ARBA00008432"/>
    </source>
</evidence>
<evidence type="ECO:0000256" key="6">
    <source>
        <dbReference type="ARBA" id="ARBA00023136"/>
    </source>
</evidence>
<dbReference type="InterPro" id="IPR044772">
    <property type="entry name" value="NO3_transporter"/>
</dbReference>
<keyword evidence="4 7" id="KW-1133">Transmembrane helix</keyword>
<feature type="transmembrane region" description="Helical" evidence="7">
    <location>
        <begin position="168"/>
        <end position="190"/>
    </location>
</feature>
<feature type="transmembrane region" description="Helical" evidence="7">
    <location>
        <begin position="351"/>
        <end position="373"/>
    </location>
</feature>
<feature type="transmembrane region" description="Helical" evidence="7">
    <location>
        <begin position="210"/>
        <end position="231"/>
    </location>
</feature>
<feature type="transmembrane region" description="Helical" evidence="7">
    <location>
        <begin position="313"/>
        <end position="331"/>
    </location>
</feature>
<protein>
    <submittedName>
        <fullName evidence="9">NarK/NasA family nitrate transporter</fullName>
    </submittedName>
</protein>
<feature type="transmembrane region" description="Helical" evidence="7">
    <location>
        <begin position="12"/>
        <end position="35"/>
    </location>
</feature>
<dbReference type="InterPro" id="IPR011701">
    <property type="entry name" value="MFS"/>
</dbReference>
<evidence type="ECO:0000313" key="9">
    <source>
        <dbReference type="EMBL" id="TLU62027.1"/>
    </source>
</evidence>
<feature type="transmembrane region" description="Helical" evidence="7">
    <location>
        <begin position="243"/>
        <end position="263"/>
    </location>
</feature>
<evidence type="ECO:0000313" key="10">
    <source>
        <dbReference type="Proteomes" id="UP000307790"/>
    </source>
</evidence>
<organism evidence="9 10">
    <name type="scientific">Thalassotalea litorea</name>
    <dbReference type="NCBI Taxonomy" id="2020715"/>
    <lineage>
        <taxon>Bacteria</taxon>
        <taxon>Pseudomonadati</taxon>
        <taxon>Pseudomonadota</taxon>
        <taxon>Gammaproteobacteria</taxon>
        <taxon>Alteromonadales</taxon>
        <taxon>Colwelliaceae</taxon>
        <taxon>Thalassotalea</taxon>
    </lineage>
</organism>
<keyword evidence="3 7" id="KW-0812">Transmembrane</keyword>
<comment type="similarity">
    <text evidence="2">Belongs to the major facilitator superfamily. Nitrate/nitrite porter (TC 2.A.1.8) family.</text>
</comment>
<dbReference type="CDD" id="cd17341">
    <property type="entry name" value="MFS_NRT2_like"/>
    <property type="match status" value="1"/>
</dbReference>
<dbReference type="PROSITE" id="PS50850">
    <property type="entry name" value="MFS"/>
    <property type="match status" value="1"/>
</dbReference>